<keyword evidence="6" id="KW-1185">Reference proteome</keyword>
<dbReference type="EMBL" id="PTIX01000031">
    <property type="protein sequence ID" value="PPK63140.1"/>
    <property type="molecule type" value="Genomic_DNA"/>
</dbReference>
<dbReference type="Gene3D" id="3.30.300.30">
    <property type="match status" value="1"/>
</dbReference>
<keyword evidence="2" id="KW-0596">Phosphopantetheine</keyword>
<organism evidence="5 6">
    <name type="scientific">Actinokineospora auranticolor</name>
    <dbReference type="NCBI Taxonomy" id="155976"/>
    <lineage>
        <taxon>Bacteria</taxon>
        <taxon>Bacillati</taxon>
        <taxon>Actinomycetota</taxon>
        <taxon>Actinomycetes</taxon>
        <taxon>Pseudonocardiales</taxon>
        <taxon>Pseudonocardiaceae</taxon>
        <taxon>Actinokineospora</taxon>
    </lineage>
</organism>
<dbReference type="GO" id="GO:0043041">
    <property type="term" value="P:amino acid activation for nonribosomal peptide biosynthetic process"/>
    <property type="evidence" value="ECO:0007669"/>
    <property type="project" value="TreeGrafter"/>
</dbReference>
<evidence type="ECO:0000313" key="6">
    <source>
        <dbReference type="Proteomes" id="UP000239203"/>
    </source>
</evidence>
<gene>
    <name evidence="5" type="ORF">CLV40_1319</name>
</gene>
<comment type="cofactor">
    <cofactor evidence="1">
        <name>pantetheine 4'-phosphate</name>
        <dbReference type="ChEBI" id="CHEBI:47942"/>
    </cofactor>
</comment>
<dbReference type="InterPro" id="IPR025110">
    <property type="entry name" value="AMP-bd_C"/>
</dbReference>
<dbReference type="PROSITE" id="PS00012">
    <property type="entry name" value="PHOSPHOPANTETHEINE"/>
    <property type="match status" value="1"/>
</dbReference>
<evidence type="ECO:0000256" key="3">
    <source>
        <dbReference type="ARBA" id="ARBA00022553"/>
    </source>
</evidence>
<dbReference type="SMART" id="SM00823">
    <property type="entry name" value="PKS_PP"/>
    <property type="match status" value="1"/>
</dbReference>
<dbReference type="RefSeq" id="WP_104482950.1">
    <property type="nucleotide sequence ID" value="NZ_CP154825.1"/>
</dbReference>
<dbReference type="PROSITE" id="PS50075">
    <property type="entry name" value="CARRIER"/>
    <property type="match status" value="1"/>
</dbReference>
<dbReference type="Gene3D" id="3.30.559.30">
    <property type="entry name" value="Nonribosomal peptide synthetase, condensation domain"/>
    <property type="match status" value="2"/>
</dbReference>
<dbReference type="InterPro" id="IPR045851">
    <property type="entry name" value="AMP-bd_C_sf"/>
</dbReference>
<dbReference type="InterPro" id="IPR009081">
    <property type="entry name" value="PP-bd_ACP"/>
</dbReference>
<dbReference type="AlphaFoldDB" id="A0A2S6GD82"/>
<dbReference type="GO" id="GO:0044550">
    <property type="term" value="P:secondary metabolite biosynthetic process"/>
    <property type="evidence" value="ECO:0007669"/>
    <property type="project" value="TreeGrafter"/>
</dbReference>
<dbReference type="Pfam" id="PF13193">
    <property type="entry name" value="AMP-binding_C"/>
    <property type="match status" value="1"/>
</dbReference>
<evidence type="ECO:0000313" key="5">
    <source>
        <dbReference type="EMBL" id="PPK63140.1"/>
    </source>
</evidence>
<dbReference type="SUPFAM" id="SSF52777">
    <property type="entry name" value="CoA-dependent acyltransferases"/>
    <property type="match status" value="3"/>
</dbReference>
<dbReference type="Gene3D" id="3.30.559.10">
    <property type="entry name" value="Chloramphenicol acetyltransferase-like domain"/>
    <property type="match status" value="1"/>
</dbReference>
<dbReference type="InterPro" id="IPR006162">
    <property type="entry name" value="Ppantetheine_attach_site"/>
</dbReference>
<dbReference type="NCBIfam" id="TIGR01733">
    <property type="entry name" value="AA-adenyl-dom"/>
    <property type="match status" value="1"/>
</dbReference>
<dbReference type="Proteomes" id="UP000239203">
    <property type="component" value="Unassembled WGS sequence"/>
</dbReference>
<dbReference type="InterPro" id="IPR036736">
    <property type="entry name" value="ACP-like_sf"/>
</dbReference>
<reference evidence="5 6" key="1">
    <citation type="submission" date="2018-02" db="EMBL/GenBank/DDBJ databases">
        <title>Genomic Encyclopedia of Archaeal and Bacterial Type Strains, Phase II (KMG-II): from individual species to whole genera.</title>
        <authorList>
            <person name="Goeker M."/>
        </authorList>
    </citation>
    <scope>NUCLEOTIDE SEQUENCE [LARGE SCALE GENOMIC DNA]</scope>
    <source>
        <strain evidence="5 6">YU 961-1</strain>
    </source>
</reference>
<dbReference type="Pfam" id="PF00550">
    <property type="entry name" value="PP-binding"/>
    <property type="match status" value="1"/>
</dbReference>
<dbReference type="InterPro" id="IPR020806">
    <property type="entry name" value="PKS_PP-bd"/>
</dbReference>
<dbReference type="Gene3D" id="1.10.1200.10">
    <property type="entry name" value="ACP-like"/>
    <property type="match status" value="1"/>
</dbReference>
<dbReference type="PROSITE" id="PS00455">
    <property type="entry name" value="AMP_BINDING"/>
    <property type="match status" value="1"/>
</dbReference>
<dbReference type="GO" id="GO:0031177">
    <property type="term" value="F:phosphopantetheine binding"/>
    <property type="evidence" value="ECO:0007669"/>
    <property type="project" value="InterPro"/>
</dbReference>
<dbReference type="PANTHER" id="PTHR45527:SF1">
    <property type="entry name" value="FATTY ACID SYNTHASE"/>
    <property type="match status" value="1"/>
</dbReference>
<dbReference type="SUPFAM" id="SSF47336">
    <property type="entry name" value="ACP-like"/>
    <property type="match status" value="1"/>
</dbReference>
<dbReference type="OrthoDB" id="2472181at2"/>
<dbReference type="Pfam" id="PF00501">
    <property type="entry name" value="AMP-binding"/>
    <property type="match status" value="1"/>
</dbReference>
<dbReference type="FunFam" id="1.10.1200.10:FF:000016">
    <property type="entry name" value="Non-ribosomal peptide synthase"/>
    <property type="match status" value="1"/>
</dbReference>
<dbReference type="SUPFAM" id="SSF56801">
    <property type="entry name" value="Acetyl-CoA synthetase-like"/>
    <property type="match status" value="1"/>
</dbReference>
<dbReference type="PANTHER" id="PTHR45527">
    <property type="entry name" value="NONRIBOSOMAL PEPTIDE SYNTHETASE"/>
    <property type="match status" value="1"/>
</dbReference>
<proteinExistence type="predicted"/>
<dbReference type="GO" id="GO:0005737">
    <property type="term" value="C:cytoplasm"/>
    <property type="evidence" value="ECO:0007669"/>
    <property type="project" value="TreeGrafter"/>
</dbReference>
<dbReference type="Gene3D" id="2.30.38.10">
    <property type="entry name" value="Luciferase, Domain 3"/>
    <property type="match status" value="1"/>
</dbReference>
<evidence type="ECO:0000256" key="2">
    <source>
        <dbReference type="ARBA" id="ARBA00022450"/>
    </source>
</evidence>
<sequence length="1250" mass="133972">MHDSQDTTAWQQHLAGAPLVKPIPTDRLPRAPRLVEPLVCAVPLSEAAQRELIGADGTLAADLPMAALAALLLRYTGETDLIIGQVDEELTVPRLPVHGDTRIGDLRATAVRAIKDAAVVGAVDGAELLRLCETDGAATQAPCHGLIAIRPGDKPGHHADRHTESELHYADIVVVLQLVRGRPRAALVGNAALYERGTVNRLAKHLGGMLEAMVGVADDRTVSVLPLLDSAERGQILLGWNDTEEEVDPRPVHELIAGFARSTPDAPAVVHEGATTTFAELESGANRMANHLVSLGTTPGSNVGVFMERCPESLLTQLAIWKAGATAVLLDPEYPTERLAFMLQDSAAVAVVSKQHLAAVLPLDEGGARPVVLVDRHATTWQSAPDTDPAGPIDDESISHVAYTSGSTGVPKAVLLRHGPLRNTVHVLIRECEITAGSRGTWLCSPGFGLVEVDCFPVLAAGAVVHIPDPTVAASPEQQRDWLVDTGITHTLQLTAMAERLWTLPWPAECALRSMRIAGERVRAWPPPELPYTVLNVYGSAEANVVTTCDLTTTAAALTGDERAARMPPIGRPVANVRTYVLDERREPVPPGVLGELYISGESLSRGYLNRPDANTEKFLDNPLADDPYPVLYRSGDVARYWPDGVIEIVGRIDDETKVRGYRVHLGEVESVLAAQPGVRQCAVLAREDTPGYRRLVAYIEPDPVAPPQVRVLRGELARRLPPYMLPAAYVVDQLPTTANGKIDRAVLAPPPRTRPDLETPYQEPTTALEHRVGELLSEVLGIDEIGVLDEFFDLGGDSLRAMRLLSGLQQELDVSLTMADLFRAPTVHGIAQVIEAARHGAESHALVHDAANRYQPFPLTGAQRQLWRVRGNRPGPAEVYEWRRDWLDVDRFTAAWTEVVARHDSLRTVVRASGEQVALREGPPPEVVDLGVLSEPEALARVAEARADLRDTAEPHVLRLNLLPDGSVVVQLAVSPLTVDLDSAHRVLLPELATAYEEPGTVEAPAITFRDYAQSSLAKWAEADADGGAERSGPCPSGGVRAHLVELPVSVFDGLRGRAETAAATPADAIVAALHDVLAETDLGWLTGDQELTPLAVLAGLRVAGHPQVAALVGGFAGSRPVELADGGPTFAERARAVPDRLADRVPARCAVQIGVAVDGPPPGRAQADPVTAVVACGAFAVVDVRVVLDDDALRAHWTAPETADPTRVAALATAYRDRLTHLATDDAPWWEGVDAYNKSRPATPGRTP</sequence>
<dbReference type="InterPro" id="IPR023213">
    <property type="entry name" value="CAT-like_dom_sf"/>
</dbReference>
<dbReference type="InterPro" id="IPR000873">
    <property type="entry name" value="AMP-dep_synth/lig_dom"/>
</dbReference>
<feature type="domain" description="Carrier" evidence="4">
    <location>
        <begin position="764"/>
        <end position="839"/>
    </location>
</feature>
<comment type="caution">
    <text evidence="5">The sequence shown here is derived from an EMBL/GenBank/DDBJ whole genome shotgun (WGS) entry which is preliminary data.</text>
</comment>
<keyword evidence="3" id="KW-0597">Phosphoprotein</keyword>
<dbReference type="CDD" id="cd05930">
    <property type="entry name" value="A_NRPS"/>
    <property type="match status" value="1"/>
</dbReference>
<dbReference type="GO" id="GO:0072330">
    <property type="term" value="P:monocarboxylic acid biosynthetic process"/>
    <property type="evidence" value="ECO:0007669"/>
    <property type="project" value="UniProtKB-ARBA"/>
</dbReference>
<accession>A0A2S6GD82</accession>
<name>A0A2S6GD82_9PSEU</name>
<dbReference type="InterPro" id="IPR010071">
    <property type="entry name" value="AA_adenyl_dom"/>
</dbReference>
<dbReference type="Gene3D" id="3.40.50.980">
    <property type="match status" value="2"/>
</dbReference>
<dbReference type="InterPro" id="IPR020845">
    <property type="entry name" value="AMP-binding_CS"/>
</dbReference>
<evidence type="ECO:0000259" key="4">
    <source>
        <dbReference type="PROSITE" id="PS50075"/>
    </source>
</evidence>
<evidence type="ECO:0000256" key="1">
    <source>
        <dbReference type="ARBA" id="ARBA00001957"/>
    </source>
</evidence>
<protein>
    <submittedName>
        <fullName evidence="5">Amino acid adenylation domain-containing protein</fullName>
    </submittedName>
</protein>